<dbReference type="Gene3D" id="3.40.50.1110">
    <property type="entry name" value="SGNH hydrolase"/>
    <property type="match status" value="1"/>
</dbReference>
<evidence type="ECO:0000313" key="2">
    <source>
        <dbReference type="EMBL" id="GAA3988491.1"/>
    </source>
</evidence>
<dbReference type="Proteomes" id="UP001500742">
    <property type="component" value="Unassembled WGS sequence"/>
</dbReference>
<dbReference type="InterPro" id="IPR006311">
    <property type="entry name" value="TAT_signal"/>
</dbReference>
<feature type="domain" description="SGNH hydrolase-type esterase" evidence="1">
    <location>
        <begin position="70"/>
        <end position="259"/>
    </location>
</feature>
<comment type="caution">
    <text evidence="2">The sequence shown here is derived from an EMBL/GenBank/DDBJ whole genome shotgun (WGS) entry which is preliminary data.</text>
</comment>
<accession>A0ABP7QV80</accession>
<evidence type="ECO:0000313" key="3">
    <source>
        <dbReference type="Proteomes" id="UP001500742"/>
    </source>
</evidence>
<sequence>MEEPNFSLLKRKLRQMKSKLNPSRRHFLKTASVGTIAAMGLPAIVSSALAAEKPSKKISFNTGDVILFQGDSITDWGRDHNKTEPNTTSALGSGYTLITASQILLNHADKGLKIYNKGVSGNKVYQLAERWDTDCLALKPNVLSIHIGVNDFWHTLTGNYTGTIDTYIADYKNLIDRTKAALPDVKLVICEPFAQKGVKAVDDKWYPTFDLFRKAAADIAQQYDAVFVPYQAAFNKAEKIAPAPYWNLDGVHPSVAGEALMAQTWLKAVGA</sequence>
<reference evidence="3" key="1">
    <citation type="journal article" date="2019" name="Int. J. Syst. Evol. Microbiol.">
        <title>The Global Catalogue of Microorganisms (GCM) 10K type strain sequencing project: providing services to taxonomists for standard genome sequencing and annotation.</title>
        <authorList>
            <consortium name="The Broad Institute Genomics Platform"/>
            <consortium name="The Broad Institute Genome Sequencing Center for Infectious Disease"/>
            <person name="Wu L."/>
            <person name="Ma J."/>
        </authorList>
    </citation>
    <scope>NUCLEOTIDE SEQUENCE [LARGE SCALE GENOMIC DNA]</scope>
    <source>
        <strain evidence="3">JCM 16601</strain>
    </source>
</reference>
<dbReference type="NCBIfam" id="TIGR01409">
    <property type="entry name" value="TAT_signal_seq"/>
    <property type="match status" value="1"/>
</dbReference>
<keyword evidence="3" id="KW-1185">Reference proteome</keyword>
<evidence type="ECO:0000259" key="1">
    <source>
        <dbReference type="Pfam" id="PF13472"/>
    </source>
</evidence>
<dbReference type="EMBL" id="BAAAZC010000030">
    <property type="protein sequence ID" value="GAA3988491.1"/>
    <property type="molecule type" value="Genomic_DNA"/>
</dbReference>
<dbReference type="PANTHER" id="PTHR30383:SF5">
    <property type="entry name" value="SGNH HYDROLASE-TYPE ESTERASE DOMAIN-CONTAINING PROTEIN"/>
    <property type="match status" value="1"/>
</dbReference>
<dbReference type="InterPro" id="IPR036514">
    <property type="entry name" value="SGNH_hydro_sf"/>
</dbReference>
<keyword evidence="2" id="KW-0378">Hydrolase</keyword>
<dbReference type="PROSITE" id="PS51318">
    <property type="entry name" value="TAT"/>
    <property type="match status" value="1"/>
</dbReference>
<protein>
    <submittedName>
        <fullName evidence="2">SGNH/GDSL hydrolase family protein</fullName>
    </submittedName>
</protein>
<dbReference type="InterPro" id="IPR013830">
    <property type="entry name" value="SGNH_hydro"/>
</dbReference>
<name>A0ABP7QV80_9SPHI</name>
<dbReference type="GO" id="GO:0016787">
    <property type="term" value="F:hydrolase activity"/>
    <property type="evidence" value="ECO:0007669"/>
    <property type="project" value="UniProtKB-KW"/>
</dbReference>
<gene>
    <name evidence="2" type="ORF">GCM10022210_46780</name>
</gene>
<organism evidence="2 3">
    <name type="scientific">Mucilaginibacter dorajii</name>
    <dbReference type="NCBI Taxonomy" id="692994"/>
    <lineage>
        <taxon>Bacteria</taxon>
        <taxon>Pseudomonadati</taxon>
        <taxon>Bacteroidota</taxon>
        <taxon>Sphingobacteriia</taxon>
        <taxon>Sphingobacteriales</taxon>
        <taxon>Sphingobacteriaceae</taxon>
        <taxon>Mucilaginibacter</taxon>
    </lineage>
</organism>
<dbReference type="PANTHER" id="PTHR30383">
    <property type="entry name" value="THIOESTERASE 1/PROTEASE 1/LYSOPHOSPHOLIPASE L1"/>
    <property type="match status" value="1"/>
</dbReference>
<proteinExistence type="predicted"/>
<dbReference type="InterPro" id="IPR051532">
    <property type="entry name" value="Ester_Hydrolysis_Enzymes"/>
</dbReference>
<dbReference type="SUPFAM" id="SSF52266">
    <property type="entry name" value="SGNH hydrolase"/>
    <property type="match status" value="1"/>
</dbReference>
<dbReference type="InterPro" id="IPR019546">
    <property type="entry name" value="TAT_signal_bac_arc"/>
</dbReference>
<dbReference type="CDD" id="cd01834">
    <property type="entry name" value="SGNH_hydrolase_like_2"/>
    <property type="match status" value="1"/>
</dbReference>
<dbReference type="Pfam" id="PF13472">
    <property type="entry name" value="Lipase_GDSL_2"/>
    <property type="match status" value="1"/>
</dbReference>